<dbReference type="KEGG" id="pno:SNOG_14643"/>
<sequence length="108" mass="12301">MFCCINTPVQYRGLRSVTWHVQKEVFVAIAMWFLPQNGMPTADGGFLQVMMATRGDTEMDRLVLREGAVAVDEIPKDLGNLKVRYDELMSQEKRMEFGTVDETLALKN</sequence>
<dbReference type="Proteomes" id="UP000663193">
    <property type="component" value="Chromosome 20"/>
</dbReference>
<dbReference type="OrthoDB" id="5322539at2759"/>
<dbReference type="RefSeq" id="XP_001804827.1">
    <property type="nucleotide sequence ID" value="XM_001804775.1"/>
</dbReference>
<dbReference type="OMA" id="PIMANMS"/>
<dbReference type="AlphaFoldDB" id="A0A7U2IA48"/>
<proteinExistence type="predicted"/>
<protein>
    <submittedName>
        <fullName evidence="1">Uncharacterized protein</fullName>
    </submittedName>
</protein>
<gene>
    <name evidence="1" type="ORF">JI435_146430</name>
</gene>
<keyword evidence="2" id="KW-1185">Reference proteome</keyword>
<dbReference type="EMBL" id="CP069042">
    <property type="protein sequence ID" value="QRD06078.1"/>
    <property type="molecule type" value="Genomic_DNA"/>
</dbReference>
<accession>A0A7U2IA48</accession>
<reference evidence="2" key="1">
    <citation type="journal article" date="2021" name="BMC Genomics">
        <title>Chromosome-level genome assembly and manually-curated proteome of model necrotroph Parastagonospora nodorum Sn15 reveals a genome-wide trove of candidate effector homologs, and redundancy of virulence-related functions within an accessory chromosome.</title>
        <authorList>
            <person name="Bertazzoni S."/>
            <person name="Jones D.A.B."/>
            <person name="Phan H.T."/>
            <person name="Tan K.-C."/>
            <person name="Hane J.K."/>
        </authorList>
    </citation>
    <scope>NUCLEOTIDE SEQUENCE [LARGE SCALE GENOMIC DNA]</scope>
    <source>
        <strain evidence="2">SN15 / ATCC MYA-4574 / FGSC 10173)</strain>
    </source>
</reference>
<evidence type="ECO:0000313" key="2">
    <source>
        <dbReference type="Proteomes" id="UP000663193"/>
    </source>
</evidence>
<organism evidence="1 2">
    <name type="scientific">Phaeosphaeria nodorum (strain SN15 / ATCC MYA-4574 / FGSC 10173)</name>
    <name type="common">Glume blotch fungus</name>
    <name type="synonym">Parastagonospora nodorum</name>
    <dbReference type="NCBI Taxonomy" id="321614"/>
    <lineage>
        <taxon>Eukaryota</taxon>
        <taxon>Fungi</taxon>
        <taxon>Dikarya</taxon>
        <taxon>Ascomycota</taxon>
        <taxon>Pezizomycotina</taxon>
        <taxon>Dothideomycetes</taxon>
        <taxon>Pleosporomycetidae</taxon>
        <taxon>Pleosporales</taxon>
        <taxon>Pleosporineae</taxon>
        <taxon>Phaeosphaeriaceae</taxon>
        <taxon>Parastagonospora</taxon>
    </lineage>
</organism>
<evidence type="ECO:0000313" key="1">
    <source>
        <dbReference type="EMBL" id="QRD06078.1"/>
    </source>
</evidence>
<dbReference type="VEuPathDB" id="FungiDB:JI435_146430"/>
<name>A0A7U2IA48_PHANO</name>